<evidence type="ECO:0000256" key="4">
    <source>
        <dbReference type="ARBA" id="ARBA00022980"/>
    </source>
</evidence>
<dbReference type="PANTHER" id="PTHR33398">
    <property type="entry name" value="30S RIBOSOMAL PROTEIN S20"/>
    <property type="match status" value="1"/>
</dbReference>
<protein>
    <submittedName>
        <fullName evidence="7">Ribosomal protein S20</fullName>
    </submittedName>
</protein>
<evidence type="ECO:0000313" key="7">
    <source>
        <dbReference type="EMBL" id="QOU10585.1"/>
    </source>
</evidence>
<dbReference type="NCBIfam" id="TIGR00029">
    <property type="entry name" value="S20"/>
    <property type="match status" value="1"/>
</dbReference>
<dbReference type="GO" id="GO:0070181">
    <property type="term" value="F:small ribosomal subunit rRNA binding"/>
    <property type="evidence" value="ECO:0007669"/>
    <property type="project" value="TreeGrafter"/>
</dbReference>
<dbReference type="SUPFAM" id="SSF46992">
    <property type="entry name" value="Ribosomal protein S20"/>
    <property type="match status" value="1"/>
</dbReference>
<keyword evidence="3" id="KW-0694">RNA-binding</keyword>
<evidence type="ECO:0000256" key="2">
    <source>
        <dbReference type="ARBA" id="ARBA00022730"/>
    </source>
</evidence>
<sequence>MNINKKQKNKKIVAQNKRNRMVNRRYSSTIKTLSKLFLSILKTSKNSTSTKVQPQNKANLISVANKLFSFLDKAVKKNVLHKNNSARKKATISKILCVTK</sequence>
<geneLocation type="plastid" evidence="7"/>
<keyword evidence="4 7" id="KW-0689">Ribosomal protein</keyword>
<dbReference type="AlphaFoldDB" id="A0A7S6PV06"/>
<gene>
    <name evidence="7" type="primary">rps20</name>
    <name evidence="7" type="ORF">PedoPt_p010</name>
</gene>
<keyword evidence="7" id="KW-0934">Plastid</keyword>
<name>A0A7S6PV06_9STRA</name>
<reference evidence="7" key="1">
    <citation type="journal article" date="2020" name="Front. Plant Sci.">
        <title>Comparative Plastid Genomics of Non-Photosynthetic Chrysophytes: Genome Reduction and Compaction.</title>
        <authorList>
            <person name="Kim J.I."/>
            <person name="Jeong M."/>
            <person name="Archibald J.M."/>
            <person name="Shin W."/>
        </authorList>
    </citation>
    <scope>NUCLEOTIDE SEQUENCE</scope>
    <source>
        <strain evidence="7">Jangsampo120217C5</strain>
    </source>
</reference>
<organism evidence="7">
    <name type="scientific">Pedospumella sp. Jangsampo120217C5</name>
    <dbReference type="NCBI Taxonomy" id="2782409"/>
    <lineage>
        <taxon>Eukaryota</taxon>
        <taxon>Sar</taxon>
        <taxon>Stramenopiles</taxon>
        <taxon>Ochrophyta</taxon>
        <taxon>Chrysophyceae</taxon>
        <taxon>Chromulinales</taxon>
        <taxon>Chromulinaceae</taxon>
        <taxon>Pedospumella</taxon>
    </lineage>
</organism>
<keyword evidence="2" id="KW-0699">rRNA-binding</keyword>
<proteinExistence type="inferred from homology"/>
<dbReference type="InterPro" id="IPR002583">
    <property type="entry name" value="Ribosomal_bS20"/>
</dbReference>
<dbReference type="Gene3D" id="1.20.58.110">
    <property type="entry name" value="Ribosomal protein S20"/>
    <property type="match status" value="1"/>
</dbReference>
<dbReference type="GO" id="GO:0015935">
    <property type="term" value="C:small ribosomal subunit"/>
    <property type="evidence" value="ECO:0007669"/>
    <property type="project" value="TreeGrafter"/>
</dbReference>
<feature type="region of interest" description="Disordered" evidence="6">
    <location>
        <begin position="1"/>
        <end position="20"/>
    </location>
</feature>
<dbReference type="PANTHER" id="PTHR33398:SF1">
    <property type="entry name" value="SMALL RIBOSOMAL SUBUNIT PROTEIN BS20C"/>
    <property type="match status" value="1"/>
</dbReference>
<comment type="similarity">
    <text evidence="1">Belongs to the bacterial ribosomal protein bS20 family.</text>
</comment>
<keyword evidence="5" id="KW-0687">Ribonucleoprotein</keyword>
<accession>A0A7S6PV06</accession>
<evidence type="ECO:0000256" key="5">
    <source>
        <dbReference type="ARBA" id="ARBA00023274"/>
    </source>
</evidence>
<dbReference type="InterPro" id="IPR036510">
    <property type="entry name" value="Ribosomal_bS20_sf"/>
</dbReference>
<evidence type="ECO:0000256" key="1">
    <source>
        <dbReference type="ARBA" id="ARBA00007634"/>
    </source>
</evidence>
<dbReference type="GO" id="GO:0006412">
    <property type="term" value="P:translation"/>
    <property type="evidence" value="ECO:0007669"/>
    <property type="project" value="InterPro"/>
</dbReference>
<dbReference type="Pfam" id="PF01649">
    <property type="entry name" value="Ribosomal_S20p"/>
    <property type="match status" value="1"/>
</dbReference>
<evidence type="ECO:0000256" key="3">
    <source>
        <dbReference type="ARBA" id="ARBA00022884"/>
    </source>
</evidence>
<dbReference type="EMBL" id="MN935477">
    <property type="protein sequence ID" value="QOU10585.1"/>
    <property type="molecule type" value="Genomic_DNA"/>
</dbReference>
<evidence type="ECO:0000256" key="6">
    <source>
        <dbReference type="SAM" id="MobiDB-lite"/>
    </source>
</evidence>
<dbReference type="GO" id="GO:0003735">
    <property type="term" value="F:structural constituent of ribosome"/>
    <property type="evidence" value="ECO:0007669"/>
    <property type="project" value="InterPro"/>
</dbReference>